<dbReference type="AlphaFoldDB" id="A0A089HRJ7"/>
<sequence>MINKEELDRYYTLSGKRKMLSRQFEEALPRFHSHAEAREYLNSLFGEDFVYLGSQEDEEDDRVVYCYTIVHDRPGWEEGTRKMKETGYASGSDFIHSSQDVQIYENGQIWMVY</sequence>
<reference evidence="1 2" key="1">
    <citation type="submission" date="2014-08" db="EMBL/GenBank/DDBJ databases">
        <title>Comparative genomics of the Paenibacillus odorifer group.</title>
        <authorList>
            <person name="den Bakker H.C."/>
            <person name="Tsai Y.-C."/>
            <person name="Martin N."/>
            <person name="Korlach J."/>
            <person name="Wiedmann M."/>
        </authorList>
    </citation>
    <scope>NUCLEOTIDE SEQUENCE [LARGE SCALE GENOMIC DNA]</scope>
    <source>
        <strain evidence="1 2">DSM 1735</strain>
    </source>
</reference>
<dbReference type="STRING" id="44251.PDUR_14360"/>
<dbReference type="eggNOG" id="ENOG5032I11">
    <property type="taxonomic scope" value="Bacteria"/>
</dbReference>
<name>A0A089HRJ7_PAEDU</name>
<evidence type="ECO:0000313" key="1">
    <source>
        <dbReference type="EMBL" id="AIQ12963.1"/>
    </source>
</evidence>
<protein>
    <submittedName>
        <fullName evidence="1">Uncharacterized protein</fullName>
    </submittedName>
</protein>
<dbReference type="KEGG" id="pdu:PDUR_14360"/>
<organism evidence="1 2">
    <name type="scientific">Paenibacillus durus</name>
    <name type="common">Paenibacillus azotofixans</name>
    <dbReference type="NCBI Taxonomy" id="44251"/>
    <lineage>
        <taxon>Bacteria</taxon>
        <taxon>Bacillati</taxon>
        <taxon>Bacillota</taxon>
        <taxon>Bacilli</taxon>
        <taxon>Bacillales</taxon>
        <taxon>Paenibacillaceae</taxon>
        <taxon>Paenibacillus</taxon>
    </lineage>
</organism>
<keyword evidence="2" id="KW-1185">Reference proteome</keyword>
<proteinExistence type="predicted"/>
<accession>A0A089HRJ7</accession>
<dbReference type="RefSeq" id="WP_042206779.1">
    <property type="nucleotide sequence ID" value="NZ_CP009288.1"/>
</dbReference>
<dbReference type="OrthoDB" id="2428270at2"/>
<dbReference type="Proteomes" id="UP000029409">
    <property type="component" value="Chromosome"/>
</dbReference>
<evidence type="ECO:0000313" key="2">
    <source>
        <dbReference type="Proteomes" id="UP000029409"/>
    </source>
</evidence>
<gene>
    <name evidence="1" type="ORF">PDUR_14360</name>
</gene>
<dbReference type="EMBL" id="CP009288">
    <property type="protein sequence ID" value="AIQ12963.1"/>
    <property type="molecule type" value="Genomic_DNA"/>
</dbReference>